<keyword evidence="1" id="KW-0812">Transmembrane</keyword>
<evidence type="ECO:0000313" key="2">
    <source>
        <dbReference type="EMBL" id="MBB3986046.1"/>
    </source>
</evidence>
<dbReference type="InterPro" id="IPR018037">
    <property type="entry name" value="FixH_proteobacterial"/>
</dbReference>
<dbReference type="InterPro" id="IPR008620">
    <property type="entry name" value="FixH"/>
</dbReference>
<protein>
    <submittedName>
        <fullName evidence="2">Nitrogen fixation protein FixH</fullName>
    </submittedName>
</protein>
<dbReference type="Proteomes" id="UP000541426">
    <property type="component" value="Unassembled WGS sequence"/>
</dbReference>
<accession>A0A7W6DMU7</accession>
<dbReference type="EMBL" id="JACIEJ010000005">
    <property type="protein sequence ID" value="MBB3986046.1"/>
    <property type="molecule type" value="Genomic_DNA"/>
</dbReference>
<organism evidence="2 3">
    <name type="scientific">Sagittula marina</name>
    <dbReference type="NCBI Taxonomy" id="943940"/>
    <lineage>
        <taxon>Bacteria</taxon>
        <taxon>Pseudomonadati</taxon>
        <taxon>Pseudomonadota</taxon>
        <taxon>Alphaproteobacteria</taxon>
        <taxon>Rhodobacterales</taxon>
        <taxon>Roseobacteraceae</taxon>
        <taxon>Sagittula</taxon>
    </lineage>
</organism>
<evidence type="ECO:0000256" key="1">
    <source>
        <dbReference type="SAM" id="Phobius"/>
    </source>
</evidence>
<reference evidence="2 3" key="1">
    <citation type="submission" date="2020-08" db="EMBL/GenBank/DDBJ databases">
        <title>Genomic Encyclopedia of Type Strains, Phase IV (KMG-IV): sequencing the most valuable type-strain genomes for metagenomic binning, comparative biology and taxonomic classification.</title>
        <authorList>
            <person name="Goeker M."/>
        </authorList>
    </citation>
    <scope>NUCLEOTIDE SEQUENCE [LARGE SCALE GENOMIC DNA]</scope>
    <source>
        <strain evidence="2 3">DSM 102235</strain>
    </source>
</reference>
<gene>
    <name evidence="2" type="ORF">GGQ68_002384</name>
</gene>
<feature type="transmembrane region" description="Helical" evidence="1">
    <location>
        <begin position="16"/>
        <end position="38"/>
    </location>
</feature>
<proteinExistence type="predicted"/>
<dbReference type="PIRSF" id="PIRSF011386">
    <property type="entry name" value="FixH"/>
    <property type="match status" value="1"/>
</dbReference>
<comment type="caution">
    <text evidence="2">The sequence shown here is derived from an EMBL/GenBank/DDBJ whole genome shotgun (WGS) entry which is preliminary data.</text>
</comment>
<dbReference type="RefSeq" id="WP_246429339.1">
    <property type="nucleotide sequence ID" value="NZ_BAABBZ010000007.1"/>
</dbReference>
<keyword evidence="1" id="KW-1133">Transmembrane helix</keyword>
<keyword evidence="3" id="KW-1185">Reference proteome</keyword>
<dbReference type="Pfam" id="PF05751">
    <property type="entry name" value="FixH"/>
    <property type="match status" value="1"/>
</dbReference>
<sequence>MMTTDPKDTGFRIKGWHVLAGFVGAFGIIISVNIALAVNAVRTFPGLESDNSYLASQTFDTRRDAQLALGWEVAARLQDGRVVLTINDAKGYPVRVTSLETTLGRPTNVVDDISPAFDWDGTAYVADADLAPGNWDLWIKARAENGTVFEQRLEMTMGR</sequence>
<keyword evidence="1" id="KW-0472">Membrane</keyword>
<name>A0A7W6DMU7_9RHOB</name>
<evidence type="ECO:0000313" key="3">
    <source>
        <dbReference type="Proteomes" id="UP000541426"/>
    </source>
</evidence>
<dbReference type="AlphaFoldDB" id="A0A7W6DMU7"/>